<reference evidence="1 2" key="1">
    <citation type="submission" date="2007-03" db="EMBL/GenBank/DDBJ databases">
        <authorList>
            <person name="Fulton L."/>
            <person name="Clifton S."/>
            <person name="Fulton B."/>
            <person name="Xu J."/>
            <person name="Minx P."/>
            <person name="Pepin K.H."/>
            <person name="Johnson M."/>
            <person name="Thiruvilangam P."/>
            <person name="Bhonagiri V."/>
            <person name="Nash W.E."/>
            <person name="Mardis E.R."/>
            <person name="Wilson R.K."/>
        </authorList>
    </citation>
    <scope>NUCLEOTIDE SEQUENCE [LARGE SCALE GENOMIC DNA]</scope>
    <source>
        <strain evidence="2">ATCC 8483 / DSM 1896 / JCM 5824 / BCRC 10623 / CCUG 4943 / NCTC 11153</strain>
    </source>
</reference>
<accession>A0AAN3D4Q1</accession>
<protein>
    <submittedName>
        <fullName evidence="1">Uncharacterized protein</fullName>
    </submittedName>
</protein>
<dbReference type="AlphaFoldDB" id="A0AAN3D4Q1"/>
<comment type="caution">
    <text evidence="1">The sequence shown here is derived from an EMBL/GenBank/DDBJ whole genome shotgun (WGS) entry which is preliminary data.</text>
</comment>
<evidence type="ECO:0000313" key="2">
    <source>
        <dbReference type="Proteomes" id="UP000005475"/>
    </source>
</evidence>
<sequence length="34" mass="4109">MLLFSYSKVQVNQRKTSLKKHIYIFLTDEGQVHR</sequence>
<reference evidence="2" key="2">
    <citation type="submission" date="2007-04" db="EMBL/GenBank/DDBJ databases">
        <title>Draft genome sequence of Bacteroides ovatus (ATCC 8483).</title>
        <authorList>
            <person name="Sudarsanam P."/>
            <person name="Ley R."/>
            <person name="Guruge J."/>
            <person name="Turnbaugh P.J."/>
            <person name="Mahowald M."/>
            <person name="Liep D."/>
            <person name="Gordon J."/>
        </authorList>
    </citation>
    <scope>NUCLEOTIDE SEQUENCE [LARGE SCALE GENOMIC DNA]</scope>
    <source>
        <strain evidence="2">ATCC 8483 / DSM 1896 / JCM 5824 / BCRC 10623 / CCUG 4943 / NCTC 11153</strain>
    </source>
</reference>
<organism evidence="1 2">
    <name type="scientific">Bacteroides ovatus (strain ATCC 8483 / DSM 1896 / JCM 5824 / BCRC 10623 / CCUG 4943 / NCTC 11153)</name>
    <dbReference type="NCBI Taxonomy" id="411476"/>
    <lineage>
        <taxon>Bacteria</taxon>
        <taxon>Pseudomonadati</taxon>
        <taxon>Bacteroidota</taxon>
        <taxon>Bacteroidia</taxon>
        <taxon>Bacteroidales</taxon>
        <taxon>Bacteroidaceae</taxon>
        <taxon>Bacteroides</taxon>
    </lineage>
</organism>
<dbReference type="EMBL" id="AAXF02000054">
    <property type="protein sequence ID" value="EDO09112.1"/>
    <property type="molecule type" value="Genomic_DNA"/>
</dbReference>
<name>A0AAN3D4Q1_BACO1</name>
<dbReference type="Proteomes" id="UP000005475">
    <property type="component" value="Unassembled WGS sequence"/>
</dbReference>
<gene>
    <name evidence="1" type="ORF">BACOVA_04970</name>
</gene>
<proteinExistence type="predicted"/>
<evidence type="ECO:0000313" key="1">
    <source>
        <dbReference type="EMBL" id="EDO09112.1"/>
    </source>
</evidence>